<organism evidence="2 3">
    <name type="scientific">Galbibacter orientalis DSM 19592</name>
    <dbReference type="NCBI Taxonomy" id="926559"/>
    <lineage>
        <taxon>Bacteria</taxon>
        <taxon>Pseudomonadati</taxon>
        <taxon>Bacteroidota</taxon>
        <taxon>Flavobacteriia</taxon>
        <taxon>Flavobacteriales</taxon>
        <taxon>Flavobacteriaceae</taxon>
        <taxon>Galbibacter</taxon>
    </lineage>
</organism>
<evidence type="ECO:0000313" key="3">
    <source>
        <dbReference type="Proteomes" id="UP000004690"/>
    </source>
</evidence>
<keyword evidence="1" id="KW-0472">Membrane</keyword>
<accession>I3C5X0</accession>
<keyword evidence="1" id="KW-1133">Transmembrane helix</keyword>
<protein>
    <submittedName>
        <fullName evidence="2">Uncharacterized protein</fullName>
    </submittedName>
</protein>
<feature type="transmembrane region" description="Helical" evidence="1">
    <location>
        <begin position="6"/>
        <end position="25"/>
    </location>
</feature>
<proteinExistence type="predicted"/>
<dbReference type="HOGENOM" id="CLU_1508677_0_0_10"/>
<dbReference type="OrthoDB" id="9967182at2"/>
<dbReference type="AlphaFoldDB" id="I3C5X0"/>
<evidence type="ECO:0000313" key="2">
    <source>
        <dbReference type="EMBL" id="EIJ39013.1"/>
    </source>
</evidence>
<evidence type="ECO:0000256" key="1">
    <source>
        <dbReference type="SAM" id="Phobius"/>
    </source>
</evidence>
<dbReference type="Proteomes" id="UP000004690">
    <property type="component" value="Unassembled WGS sequence"/>
</dbReference>
<dbReference type="RefSeq" id="WP_008612362.1">
    <property type="nucleotide sequence ID" value="NZ_JH651379.1"/>
</dbReference>
<dbReference type="EMBL" id="JH651379">
    <property type="protein sequence ID" value="EIJ39013.1"/>
    <property type="molecule type" value="Genomic_DNA"/>
</dbReference>
<sequence>MKILDFLIKYWSQTTVLIFAFGYVLRTIFEFYIRKAEIKFTFIHKERAEIIKGIHLDIIKLSRELEFLALGHTLAEQNMGPTIEEGRNVFGKVLELNKKIKIKIEENEIYFSEKFISLFNELFTKISDNIILTSLNKNLTKDSNQKFEFNNSELFFKYYKKEFPKLKKKLVKEYRRYI</sequence>
<reference evidence="2 3" key="1">
    <citation type="submission" date="2012-02" db="EMBL/GenBank/DDBJ databases">
        <title>Improved High-Quality Draft genome of Joostella marina DSM 19592.</title>
        <authorList>
            <consortium name="US DOE Joint Genome Institute (JGI-PGF)"/>
            <person name="Lucas S."/>
            <person name="Copeland A."/>
            <person name="Lapidus A."/>
            <person name="Bruce D."/>
            <person name="Goodwin L."/>
            <person name="Pitluck S."/>
            <person name="Peters L."/>
            <person name="Chertkov O."/>
            <person name="Ovchinnikova G."/>
            <person name="Kyrpides N."/>
            <person name="Mavromatis K."/>
            <person name="Detter J.C."/>
            <person name="Han C."/>
            <person name="Land M."/>
            <person name="Hauser L."/>
            <person name="Markowitz V."/>
            <person name="Cheng J.-F."/>
            <person name="Hugenholtz P."/>
            <person name="Woyke T."/>
            <person name="Wu D."/>
            <person name="Tindall B."/>
            <person name="Brambilla E."/>
            <person name="Klenk H.-P."/>
            <person name="Eisen J.A."/>
        </authorList>
    </citation>
    <scope>NUCLEOTIDE SEQUENCE [LARGE SCALE GENOMIC DNA]</scope>
    <source>
        <strain evidence="2 3">DSM 19592</strain>
    </source>
</reference>
<keyword evidence="1" id="KW-0812">Transmembrane</keyword>
<gene>
    <name evidence="2" type="ORF">JoomaDRAFT_2015</name>
</gene>
<keyword evidence="3" id="KW-1185">Reference proteome</keyword>
<name>I3C5X0_9FLAO</name>